<name>A0A179UAJ8_BLAGS</name>
<reference evidence="3" key="1">
    <citation type="journal article" date="2015" name="PLoS Genet.">
        <title>The dynamic genome and transcriptome of the human fungal pathogen Blastomyces and close relative Emmonsia.</title>
        <authorList>
            <person name="Munoz J.F."/>
            <person name="Gauthier G.M."/>
            <person name="Desjardins C.A."/>
            <person name="Gallo J.E."/>
            <person name="Holder J."/>
            <person name="Sullivan T.D."/>
            <person name="Marty A.J."/>
            <person name="Carmen J.C."/>
            <person name="Chen Z."/>
            <person name="Ding L."/>
            <person name="Gujja S."/>
            <person name="Magrini V."/>
            <person name="Misas E."/>
            <person name="Mitreva M."/>
            <person name="Priest M."/>
            <person name="Saif S."/>
            <person name="Whiston E.A."/>
            <person name="Young S."/>
            <person name="Zeng Q."/>
            <person name="Goldman W.E."/>
            <person name="Mardis E.R."/>
            <person name="Taylor J.W."/>
            <person name="McEwen J.G."/>
            <person name="Clay O.K."/>
            <person name="Klein B.S."/>
            <person name="Cuomo C.A."/>
        </authorList>
    </citation>
    <scope>NUCLEOTIDE SEQUENCE [LARGE SCALE GENOMIC DNA]</scope>
    <source>
        <strain evidence="3">SLH14081</strain>
    </source>
</reference>
<evidence type="ECO:0000313" key="2">
    <source>
        <dbReference type="EMBL" id="OAT04338.1"/>
    </source>
</evidence>
<dbReference type="EMBL" id="GG657449">
    <property type="protein sequence ID" value="OAT04338.1"/>
    <property type="molecule type" value="Genomic_DNA"/>
</dbReference>
<sequence>MIENLKSSADSIYDAIPSRHQRAIAIKGKVIVREREAAGSYRKMLKPGHQLAKCREHGKTCHCRSNKQNPNQPVSQVRSGGALQPDARMSQSELELHRSMMLREEKSLFASAGGSRPTDAIMAALLLSAHSPPRGKPRVVRMLCPKKVKFHAGRLVRRSASGSLSQFVFCLVSTFRR</sequence>
<dbReference type="GeneID" id="8507358"/>
<dbReference type="VEuPathDB" id="FungiDB:BDBG_00912"/>
<dbReference type="RefSeq" id="XP_031576124.1">
    <property type="nucleotide sequence ID" value="XM_031720108.1"/>
</dbReference>
<dbReference type="KEGG" id="bgh:BDBG_00912"/>
<organism evidence="2 3">
    <name type="scientific">Blastomyces gilchristii (strain SLH14081)</name>
    <name type="common">Blastomyces dermatitidis</name>
    <dbReference type="NCBI Taxonomy" id="559298"/>
    <lineage>
        <taxon>Eukaryota</taxon>
        <taxon>Fungi</taxon>
        <taxon>Dikarya</taxon>
        <taxon>Ascomycota</taxon>
        <taxon>Pezizomycotina</taxon>
        <taxon>Eurotiomycetes</taxon>
        <taxon>Eurotiomycetidae</taxon>
        <taxon>Onygenales</taxon>
        <taxon>Ajellomycetaceae</taxon>
        <taxon>Blastomyces</taxon>
    </lineage>
</organism>
<feature type="compositionally biased region" description="Polar residues" evidence="1">
    <location>
        <begin position="66"/>
        <end position="78"/>
    </location>
</feature>
<evidence type="ECO:0000313" key="3">
    <source>
        <dbReference type="Proteomes" id="UP000002038"/>
    </source>
</evidence>
<dbReference type="AlphaFoldDB" id="A0A179UAJ8"/>
<protein>
    <submittedName>
        <fullName evidence="2">Uncharacterized protein</fullName>
    </submittedName>
</protein>
<proteinExistence type="predicted"/>
<accession>A0A179UAJ8</accession>
<gene>
    <name evidence="2" type="ORF">BDBG_00912</name>
</gene>
<evidence type="ECO:0000256" key="1">
    <source>
        <dbReference type="SAM" id="MobiDB-lite"/>
    </source>
</evidence>
<feature type="region of interest" description="Disordered" evidence="1">
    <location>
        <begin position="62"/>
        <end position="86"/>
    </location>
</feature>
<keyword evidence="3" id="KW-1185">Reference proteome</keyword>
<dbReference type="Proteomes" id="UP000002038">
    <property type="component" value="Unassembled WGS sequence"/>
</dbReference>